<protein>
    <submittedName>
        <fullName evidence="2 4">Uncharacterized protein</fullName>
    </submittedName>
</protein>
<name>A0A0N4T273_BRUPA</name>
<keyword evidence="1" id="KW-0732">Signal</keyword>
<evidence type="ECO:0000313" key="2">
    <source>
        <dbReference type="EMBL" id="VDN83449.1"/>
    </source>
</evidence>
<keyword evidence="3" id="KW-1185">Reference proteome</keyword>
<gene>
    <name evidence="2" type="ORF">BPAG_LOCUS2263</name>
</gene>
<reference evidence="4" key="1">
    <citation type="submission" date="2017-02" db="UniProtKB">
        <authorList>
            <consortium name="WormBaseParasite"/>
        </authorList>
    </citation>
    <scope>IDENTIFICATION</scope>
</reference>
<evidence type="ECO:0000256" key="1">
    <source>
        <dbReference type="SAM" id="SignalP"/>
    </source>
</evidence>
<dbReference type="STRING" id="6280.A0A0N4T273"/>
<dbReference type="Proteomes" id="UP000278627">
    <property type="component" value="Unassembled WGS sequence"/>
</dbReference>
<dbReference type="AlphaFoldDB" id="A0A0N4T273"/>
<organism evidence="4">
    <name type="scientific">Brugia pahangi</name>
    <name type="common">Filarial nematode worm</name>
    <dbReference type="NCBI Taxonomy" id="6280"/>
    <lineage>
        <taxon>Eukaryota</taxon>
        <taxon>Metazoa</taxon>
        <taxon>Ecdysozoa</taxon>
        <taxon>Nematoda</taxon>
        <taxon>Chromadorea</taxon>
        <taxon>Rhabditida</taxon>
        <taxon>Spirurina</taxon>
        <taxon>Spiruromorpha</taxon>
        <taxon>Filarioidea</taxon>
        <taxon>Onchocercidae</taxon>
        <taxon>Brugia</taxon>
    </lineage>
</organism>
<sequence length="137" mass="15201">MIRTNVLNWNFQFLLLYPTFFTTSSNLATYNNTLTLPPVCCQISQHICCLPEPLVIQPPPVCCMQTSQVLVPQQPIPAPLSAPLPAIGQGATIQLSSHIFSPAQIGRSECCNCCPCFGNGHKRRSLFFLRHKLDESK</sequence>
<dbReference type="EMBL" id="UZAD01000295">
    <property type="protein sequence ID" value="VDN83449.1"/>
    <property type="molecule type" value="Genomic_DNA"/>
</dbReference>
<feature type="signal peptide" evidence="1">
    <location>
        <begin position="1"/>
        <end position="24"/>
    </location>
</feature>
<feature type="chain" id="PRO_5044054317" evidence="1">
    <location>
        <begin position="25"/>
        <end position="137"/>
    </location>
</feature>
<dbReference type="WBParaSite" id="BPAG_0000229301-mRNA-1">
    <property type="protein sequence ID" value="BPAG_0000229301-mRNA-1"/>
    <property type="gene ID" value="BPAG_0000229301"/>
</dbReference>
<evidence type="ECO:0000313" key="4">
    <source>
        <dbReference type="WBParaSite" id="BPAG_0000229301-mRNA-1"/>
    </source>
</evidence>
<proteinExistence type="predicted"/>
<accession>A0A0N4T273</accession>
<reference evidence="2 3" key="2">
    <citation type="submission" date="2018-11" db="EMBL/GenBank/DDBJ databases">
        <authorList>
            <consortium name="Pathogen Informatics"/>
        </authorList>
    </citation>
    <scope>NUCLEOTIDE SEQUENCE [LARGE SCALE GENOMIC DNA]</scope>
</reference>
<evidence type="ECO:0000313" key="3">
    <source>
        <dbReference type="Proteomes" id="UP000278627"/>
    </source>
</evidence>